<organism evidence="2 3">
    <name type="scientific">Rothia aeria F0184</name>
    <dbReference type="NCBI Taxonomy" id="888019"/>
    <lineage>
        <taxon>Bacteria</taxon>
        <taxon>Bacillati</taxon>
        <taxon>Actinomycetota</taxon>
        <taxon>Actinomycetes</taxon>
        <taxon>Micrococcales</taxon>
        <taxon>Micrococcaceae</taxon>
        <taxon>Rothia</taxon>
    </lineage>
</organism>
<dbReference type="Proteomes" id="UP000017174">
    <property type="component" value="Unassembled WGS sequence"/>
</dbReference>
<comment type="caution">
    <text evidence="2">The sequence shown here is derived from an EMBL/GenBank/DDBJ whole genome shotgun (WGS) entry which is preliminary data.</text>
</comment>
<evidence type="ECO:0000313" key="2">
    <source>
        <dbReference type="EMBL" id="ERT63757.1"/>
    </source>
</evidence>
<sequence>MHLWSKVNPMTTPSITDEQLKLWYTQRIAPPLPAHWGMPDEVSEFVGEVLWGTLFRGDSDPFSYVDILNDSTIAESDKWDCDEKHMEEFDDYARALIASRRAYAQELGIEKCWGNISLAFKELNRQGVVAREAFSCCSRCGSWSIYDEVDDSRDWYGYVFFSEQCAADISETASVYLQHGVFPPALRQQYSEQQWESMSQEERSAAHRRVTEQFLQERVIPVLERHGLQVRWGGDTTYCPNVMNIKYIAIP</sequence>
<proteinExistence type="predicted"/>
<dbReference type="PATRIC" id="fig|888019.4.peg.2147"/>
<name>U7UWE2_9MICC</name>
<dbReference type="InterPro" id="IPR054186">
    <property type="entry name" value="DUF6891"/>
</dbReference>
<dbReference type="HOGENOM" id="CLU_084184_0_0_11"/>
<gene>
    <name evidence="2" type="ORF">HMPREF0742_02619</name>
</gene>
<accession>U7UWE2</accession>
<feature type="domain" description="DUF6891" evidence="1">
    <location>
        <begin position="82"/>
        <end position="236"/>
    </location>
</feature>
<evidence type="ECO:0000259" key="1">
    <source>
        <dbReference type="Pfam" id="PF21831"/>
    </source>
</evidence>
<dbReference type="AlphaFoldDB" id="U7UWE2"/>
<protein>
    <recommendedName>
        <fullName evidence="1">DUF6891 domain-containing protein</fullName>
    </recommendedName>
</protein>
<dbReference type="Pfam" id="PF21831">
    <property type="entry name" value="DUF6891"/>
    <property type="match status" value="1"/>
</dbReference>
<dbReference type="EMBL" id="AXZG01000072">
    <property type="protein sequence ID" value="ERT63757.1"/>
    <property type="molecule type" value="Genomic_DNA"/>
</dbReference>
<evidence type="ECO:0000313" key="3">
    <source>
        <dbReference type="Proteomes" id="UP000017174"/>
    </source>
</evidence>
<reference evidence="2 3" key="1">
    <citation type="submission" date="2013-08" db="EMBL/GenBank/DDBJ databases">
        <authorList>
            <person name="Weinstock G."/>
            <person name="Sodergren E."/>
            <person name="Wylie T."/>
            <person name="Fulton L."/>
            <person name="Fulton R."/>
            <person name="Fronick C."/>
            <person name="O'Laughlin M."/>
            <person name="Godfrey J."/>
            <person name="Miner T."/>
            <person name="Herter B."/>
            <person name="Appelbaum E."/>
            <person name="Cordes M."/>
            <person name="Lek S."/>
            <person name="Wollam A."/>
            <person name="Pepin K.H."/>
            <person name="Palsikar V.B."/>
            <person name="Mitreva M."/>
            <person name="Wilson R.K."/>
        </authorList>
    </citation>
    <scope>NUCLEOTIDE SEQUENCE [LARGE SCALE GENOMIC DNA]</scope>
    <source>
        <strain evidence="2 3">F0184</strain>
    </source>
</reference>